<dbReference type="Pfam" id="PF20175">
    <property type="entry name" value="Tra1_central"/>
    <property type="match status" value="1"/>
</dbReference>
<organism evidence="2 3">
    <name type="scientific">Actinidia rufa</name>
    <dbReference type="NCBI Taxonomy" id="165716"/>
    <lineage>
        <taxon>Eukaryota</taxon>
        <taxon>Viridiplantae</taxon>
        <taxon>Streptophyta</taxon>
        <taxon>Embryophyta</taxon>
        <taxon>Tracheophyta</taxon>
        <taxon>Spermatophyta</taxon>
        <taxon>Magnoliopsida</taxon>
        <taxon>eudicotyledons</taxon>
        <taxon>Gunneridae</taxon>
        <taxon>Pentapetalae</taxon>
        <taxon>asterids</taxon>
        <taxon>Ericales</taxon>
        <taxon>Actinidiaceae</taxon>
        <taxon>Actinidia</taxon>
    </lineage>
</organism>
<evidence type="ECO:0000256" key="1">
    <source>
        <dbReference type="SAM" id="Phobius"/>
    </source>
</evidence>
<dbReference type="GO" id="GO:0016301">
    <property type="term" value="F:kinase activity"/>
    <property type="evidence" value="ECO:0007669"/>
    <property type="project" value="UniProtKB-KW"/>
</dbReference>
<protein>
    <submittedName>
        <fullName evidence="2">Phosphotransferases/inositol or phosphatidylinositol kinase</fullName>
    </submittedName>
</protein>
<gene>
    <name evidence="2" type="ORF">Acr_05g0015320</name>
</gene>
<keyword evidence="1" id="KW-1133">Transmembrane helix</keyword>
<sequence length="225" mass="25061">MELSEDLIVDLLNHMAKETVSFLTYLLKSFADYIRPHEESICKSIVNLLVTCSDSVSIRKELLVALKHVLGTDFKRGLFPLIDTLLEERVLVGTGRACFETLRPLAYSLLAELVHHVRGDLSLSQTLTRSPTTLFDLRFGSFGFDLLSPTSDLPSRVPIWLLLSLLAAVFVICFGVALVVSLHRLFLMAVCCPFLRPDPTSDNLVQPPIGLFGLQFAQPNFRSAL</sequence>
<dbReference type="InterPro" id="IPR046807">
    <property type="entry name" value="Tra1_central"/>
</dbReference>
<dbReference type="AlphaFoldDB" id="A0A7J0EN28"/>
<accession>A0A7J0EN28</accession>
<dbReference type="Proteomes" id="UP000585474">
    <property type="component" value="Unassembled WGS sequence"/>
</dbReference>
<keyword evidence="1" id="KW-0812">Transmembrane</keyword>
<keyword evidence="3" id="KW-1185">Reference proteome</keyword>
<dbReference type="OrthoDB" id="5570127at2759"/>
<evidence type="ECO:0000313" key="2">
    <source>
        <dbReference type="EMBL" id="GFY87893.1"/>
    </source>
</evidence>
<evidence type="ECO:0000313" key="3">
    <source>
        <dbReference type="Proteomes" id="UP000585474"/>
    </source>
</evidence>
<proteinExistence type="predicted"/>
<keyword evidence="2" id="KW-0808">Transferase</keyword>
<keyword evidence="2" id="KW-0418">Kinase</keyword>
<dbReference type="EMBL" id="BJWL01000005">
    <property type="protein sequence ID" value="GFY87893.1"/>
    <property type="molecule type" value="Genomic_DNA"/>
</dbReference>
<comment type="caution">
    <text evidence="2">The sequence shown here is derived from an EMBL/GenBank/DDBJ whole genome shotgun (WGS) entry which is preliminary data.</text>
</comment>
<feature type="transmembrane region" description="Helical" evidence="1">
    <location>
        <begin position="159"/>
        <end position="180"/>
    </location>
</feature>
<name>A0A7J0EN28_9ERIC</name>
<keyword evidence="1" id="KW-0472">Membrane</keyword>
<reference evidence="2 3" key="1">
    <citation type="submission" date="2019-07" db="EMBL/GenBank/DDBJ databases">
        <title>De Novo Assembly of kiwifruit Actinidia rufa.</title>
        <authorList>
            <person name="Sugita-Konishi S."/>
            <person name="Sato K."/>
            <person name="Mori E."/>
            <person name="Abe Y."/>
            <person name="Kisaki G."/>
            <person name="Hamano K."/>
            <person name="Suezawa K."/>
            <person name="Otani M."/>
            <person name="Fukuda T."/>
            <person name="Manabe T."/>
            <person name="Gomi K."/>
            <person name="Tabuchi M."/>
            <person name="Akimitsu K."/>
            <person name="Kataoka I."/>
        </authorList>
    </citation>
    <scope>NUCLEOTIDE SEQUENCE [LARGE SCALE GENOMIC DNA]</scope>
    <source>
        <strain evidence="3">cv. Fuchu</strain>
    </source>
</reference>